<dbReference type="SUPFAM" id="SSF53335">
    <property type="entry name" value="S-adenosyl-L-methionine-dependent methyltransferases"/>
    <property type="match status" value="1"/>
</dbReference>
<name>A0A8B8A8S8_CRAVI</name>
<accession>A0A8B8A8S8</accession>
<dbReference type="Pfam" id="PF10294">
    <property type="entry name" value="Methyltransf_16"/>
    <property type="match status" value="1"/>
</dbReference>
<dbReference type="InterPro" id="IPR019410">
    <property type="entry name" value="Methyltransf_16"/>
</dbReference>
<dbReference type="PANTHER" id="PTHR14614">
    <property type="entry name" value="HEPATOCELLULAR CARCINOMA-ASSOCIATED ANTIGEN"/>
    <property type="match status" value="1"/>
</dbReference>
<evidence type="ECO:0000313" key="2">
    <source>
        <dbReference type="RefSeq" id="XP_022287851.1"/>
    </source>
</evidence>
<dbReference type="InterPro" id="IPR029063">
    <property type="entry name" value="SAM-dependent_MTases_sf"/>
</dbReference>
<keyword evidence="1" id="KW-1185">Reference proteome</keyword>
<dbReference type="PANTHER" id="PTHR14614:SF44">
    <property type="entry name" value="PROTEIN N-LYSINE METHYLTRANSFERASE METTL21D"/>
    <property type="match status" value="1"/>
</dbReference>
<dbReference type="AlphaFoldDB" id="A0A8B8A8S8"/>
<dbReference type="GeneID" id="111100367"/>
<gene>
    <name evidence="2" type="primary">LOC111100367</name>
</gene>
<proteinExistence type="predicted"/>
<dbReference type="Proteomes" id="UP000694844">
    <property type="component" value="Chromosome 6"/>
</dbReference>
<reference evidence="2" key="1">
    <citation type="submission" date="2025-08" db="UniProtKB">
        <authorList>
            <consortium name="RefSeq"/>
        </authorList>
    </citation>
    <scope>IDENTIFICATION</scope>
    <source>
        <tissue evidence="2">Whole sample</tissue>
    </source>
</reference>
<dbReference type="KEGG" id="cvn:111100367"/>
<dbReference type="OrthoDB" id="413520at2759"/>
<dbReference type="GO" id="GO:0005829">
    <property type="term" value="C:cytosol"/>
    <property type="evidence" value="ECO:0007669"/>
    <property type="project" value="TreeGrafter"/>
</dbReference>
<organism evidence="1 2">
    <name type="scientific">Crassostrea virginica</name>
    <name type="common">Eastern oyster</name>
    <dbReference type="NCBI Taxonomy" id="6565"/>
    <lineage>
        <taxon>Eukaryota</taxon>
        <taxon>Metazoa</taxon>
        <taxon>Spiralia</taxon>
        <taxon>Lophotrochozoa</taxon>
        <taxon>Mollusca</taxon>
        <taxon>Bivalvia</taxon>
        <taxon>Autobranchia</taxon>
        <taxon>Pteriomorphia</taxon>
        <taxon>Ostreida</taxon>
        <taxon>Ostreoidea</taxon>
        <taxon>Ostreidae</taxon>
        <taxon>Crassostrea</taxon>
    </lineage>
</organism>
<dbReference type="Gene3D" id="3.40.50.150">
    <property type="entry name" value="Vaccinia Virus protein VP39"/>
    <property type="match status" value="1"/>
</dbReference>
<dbReference type="GO" id="GO:0032991">
    <property type="term" value="C:protein-containing complex"/>
    <property type="evidence" value="ECO:0007669"/>
    <property type="project" value="TreeGrafter"/>
</dbReference>
<evidence type="ECO:0000313" key="1">
    <source>
        <dbReference type="Proteomes" id="UP000694844"/>
    </source>
</evidence>
<sequence>MAASLENTFVREIETNKTDILKIHQLEVGDVGCVVWDAALVLSKYLETPDFDKGGLLKGKKILELGSGTGCVGIVAAYLGADVTITDLPDFVPLIKMNIEENKALIKGTTEAAPLTWGQDIVSNNFHYILLADCIYYEESIEPLVDTILSHCREDTEVLCCYEERTTGNKPQLQRTFFKLIDANFNTEEIPLEQHDTHFRSEDIHIFKFTKRKIS</sequence>
<dbReference type="RefSeq" id="XP_022287851.1">
    <property type="nucleotide sequence ID" value="XM_022432143.1"/>
</dbReference>
<protein>
    <submittedName>
        <fullName evidence="2">Protein-lysine methyltransferase METTL21D-like</fullName>
    </submittedName>
</protein>